<dbReference type="GO" id="GO:0003723">
    <property type="term" value="F:RNA binding"/>
    <property type="evidence" value="ECO:0007669"/>
    <property type="project" value="InterPro"/>
</dbReference>
<proteinExistence type="predicted"/>
<dbReference type="InterPro" id="IPR044190">
    <property type="entry name" value="THA8-like"/>
</dbReference>
<dbReference type="AlphaFoldDB" id="A0A6A2ZQN3"/>
<dbReference type="GO" id="GO:0004812">
    <property type="term" value="F:aminoacyl-tRNA ligase activity"/>
    <property type="evidence" value="ECO:0007669"/>
    <property type="project" value="UniProtKB-KW"/>
</dbReference>
<name>A0A6A2ZQN3_HIBSY</name>
<evidence type="ECO:0000256" key="1">
    <source>
        <dbReference type="ARBA" id="ARBA00022737"/>
    </source>
</evidence>
<keyword evidence="1" id="KW-0677">Repeat</keyword>
<dbReference type="PANTHER" id="PTHR47594">
    <property type="entry name" value="PPR CONTAINING PLANT-LIKE PROTEIN"/>
    <property type="match status" value="1"/>
</dbReference>
<accession>A0A6A2ZQN3</accession>
<reference evidence="2" key="1">
    <citation type="submission" date="2019-09" db="EMBL/GenBank/DDBJ databases">
        <title>Draft genome information of white flower Hibiscus syriacus.</title>
        <authorList>
            <person name="Kim Y.-M."/>
        </authorList>
    </citation>
    <scope>NUCLEOTIDE SEQUENCE [LARGE SCALE GENOMIC DNA]</scope>
    <source>
        <strain evidence="2">YM2019G1</strain>
    </source>
</reference>
<dbReference type="Pfam" id="PF13041">
    <property type="entry name" value="PPR_2"/>
    <property type="match status" value="1"/>
</dbReference>
<dbReference type="InterPro" id="IPR011990">
    <property type="entry name" value="TPR-like_helical_dom_sf"/>
</dbReference>
<dbReference type="GO" id="GO:0009658">
    <property type="term" value="P:chloroplast organization"/>
    <property type="evidence" value="ECO:0007669"/>
    <property type="project" value="InterPro"/>
</dbReference>
<dbReference type="Proteomes" id="UP000436088">
    <property type="component" value="Unassembled WGS sequence"/>
</dbReference>
<evidence type="ECO:0000313" key="2">
    <source>
        <dbReference type="EMBL" id="KAE8694103.1"/>
    </source>
</evidence>
<evidence type="ECO:0000313" key="3">
    <source>
        <dbReference type="Proteomes" id="UP000436088"/>
    </source>
</evidence>
<sequence>MMDDNGTTMVGVDHLSFVRKSPMKLMGVVVCCNADWIDQKMMKTAATNGFPHSTPNTLPPPPLDSDFSYLCRRRSDGIHLPFVVLSQPATPVSCFSALKVAQLSSVLDLSCRRSQRREGMDRTIATTAPCACFSIASIGFKLNPKAIIITMKDRSKNRKPLQKGRNLSIEAIQAVQSLKRANRNNSFSELERVFNFKFRRLLKFDMMAVLRELLRQNECLLALKVFDDIRKETWYKPRLLIYADMLSVFASNGLFKEVELIYSYLKTESCLDPDIVGFNAVLNALISFQLTHLVMDCYELMKVVDCEPDRSSFRILIKGLESIGETGFSAILRRDAQKIYGESLEFLEEEEEVPAVVKRRY</sequence>
<protein>
    <submittedName>
        <fullName evidence="2">Glutamate tRNA synthetase</fullName>
    </submittedName>
</protein>
<comment type="caution">
    <text evidence="2">The sequence shown here is derived from an EMBL/GenBank/DDBJ whole genome shotgun (WGS) entry which is preliminary data.</text>
</comment>
<dbReference type="InterPro" id="IPR002885">
    <property type="entry name" value="PPR_rpt"/>
</dbReference>
<dbReference type="GO" id="GO:0000373">
    <property type="term" value="P:Group II intron splicing"/>
    <property type="evidence" value="ECO:0007669"/>
    <property type="project" value="InterPro"/>
</dbReference>
<dbReference type="PANTHER" id="PTHR47594:SF4">
    <property type="entry name" value="OS04G0475500 PROTEIN"/>
    <property type="match status" value="1"/>
</dbReference>
<keyword evidence="3" id="KW-1185">Reference proteome</keyword>
<gene>
    <name evidence="2" type="ORF">F3Y22_tig00110788pilonHSYRG00442</name>
</gene>
<dbReference type="EMBL" id="VEPZ02001112">
    <property type="protein sequence ID" value="KAE8694103.1"/>
    <property type="molecule type" value="Genomic_DNA"/>
</dbReference>
<dbReference type="Gene3D" id="1.25.40.10">
    <property type="entry name" value="Tetratricopeptide repeat domain"/>
    <property type="match status" value="1"/>
</dbReference>
<keyword evidence="2" id="KW-0030">Aminoacyl-tRNA synthetase</keyword>
<keyword evidence="2" id="KW-0436">Ligase</keyword>
<organism evidence="2 3">
    <name type="scientific">Hibiscus syriacus</name>
    <name type="common">Rose of Sharon</name>
    <dbReference type="NCBI Taxonomy" id="106335"/>
    <lineage>
        <taxon>Eukaryota</taxon>
        <taxon>Viridiplantae</taxon>
        <taxon>Streptophyta</taxon>
        <taxon>Embryophyta</taxon>
        <taxon>Tracheophyta</taxon>
        <taxon>Spermatophyta</taxon>
        <taxon>Magnoliopsida</taxon>
        <taxon>eudicotyledons</taxon>
        <taxon>Gunneridae</taxon>
        <taxon>Pentapetalae</taxon>
        <taxon>rosids</taxon>
        <taxon>malvids</taxon>
        <taxon>Malvales</taxon>
        <taxon>Malvaceae</taxon>
        <taxon>Malvoideae</taxon>
        <taxon>Hibiscus</taxon>
    </lineage>
</organism>